<organism evidence="8">
    <name type="scientific">Arion vulgaris</name>
    <dbReference type="NCBI Taxonomy" id="1028688"/>
    <lineage>
        <taxon>Eukaryota</taxon>
        <taxon>Metazoa</taxon>
        <taxon>Spiralia</taxon>
        <taxon>Lophotrochozoa</taxon>
        <taxon>Mollusca</taxon>
        <taxon>Gastropoda</taxon>
        <taxon>Heterobranchia</taxon>
        <taxon>Euthyneura</taxon>
        <taxon>Panpulmonata</taxon>
        <taxon>Eupulmonata</taxon>
        <taxon>Stylommatophora</taxon>
        <taxon>Helicina</taxon>
        <taxon>Arionoidea</taxon>
        <taxon>Arionidae</taxon>
        <taxon>Arion</taxon>
    </lineage>
</organism>
<feature type="non-terminal residue" evidence="8">
    <location>
        <position position="163"/>
    </location>
</feature>
<keyword evidence="3 7" id="KW-0812">Transmembrane</keyword>
<evidence type="ECO:0000256" key="6">
    <source>
        <dbReference type="ARBA" id="ARBA00023136"/>
    </source>
</evidence>
<gene>
    <name evidence="8" type="primary">ORF13564</name>
</gene>
<evidence type="ECO:0000256" key="5">
    <source>
        <dbReference type="ARBA" id="ARBA00022989"/>
    </source>
</evidence>
<evidence type="ECO:0000256" key="3">
    <source>
        <dbReference type="ARBA" id="ARBA00022692"/>
    </source>
</evidence>
<evidence type="ECO:0000256" key="2">
    <source>
        <dbReference type="ARBA" id="ARBA00005982"/>
    </source>
</evidence>
<feature type="transmembrane region" description="Helical" evidence="7">
    <location>
        <begin position="100"/>
        <end position="125"/>
    </location>
</feature>
<evidence type="ECO:0000313" key="8">
    <source>
        <dbReference type="EMBL" id="CEK51494.1"/>
    </source>
</evidence>
<proteinExistence type="inferred from homology"/>
<keyword evidence="6 7" id="KW-0472">Membrane</keyword>
<dbReference type="EMBL" id="HACG01004629">
    <property type="protein sequence ID" value="CEK51494.1"/>
    <property type="molecule type" value="Transcribed_RNA"/>
</dbReference>
<dbReference type="PANTHER" id="PTHR11654">
    <property type="entry name" value="OLIGOPEPTIDE TRANSPORTER-RELATED"/>
    <property type="match status" value="1"/>
</dbReference>
<name>A0A0B6Y5T0_9EUPU</name>
<dbReference type="GO" id="GO:0016020">
    <property type="term" value="C:membrane"/>
    <property type="evidence" value="ECO:0007669"/>
    <property type="project" value="UniProtKB-SubCell"/>
</dbReference>
<feature type="transmembrane region" description="Helical" evidence="7">
    <location>
        <begin position="6"/>
        <end position="26"/>
    </location>
</feature>
<sequence>QNISFVWGFFTPLIVMLSGVIIFMLAKPLYSTSAPQGSAHKLFVSVLCQGLRRFHKPLHVSEDMQQSNEFGSERKPHLPVKKHTLLDGARISHGGDYDDATVNGIASILKILPFCALVIMFWAIYSQTQSSFFIQALRMDVRVHGVKIPAAMLSTFTNLSIVF</sequence>
<dbReference type="InterPro" id="IPR000109">
    <property type="entry name" value="POT_fam"/>
</dbReference>
<feature type="non-terminal residue" evidence="8">
    <location>
        <position position="1"/>
    </location>
</feature>
<dbReference type="AlphaFoldDB" id="A0A0B6Y5T0"/>
<dbReference type="GO" id="GO:0022857">
    <property type="term" value="F:transmembrane transporter activity"/>
    <property type="evidence" value="ECO:0007669"/>
    <property type="project" value="InterPro"/>
</dbReference>
<evidence type="ECO:0000256" key="1">
    <source>
        <dbReference type="ARBA" id="ARBA00004141"/>
    </source>
</evidence>
<comment type="similarity">
    <text evidence="2">Belongs to the major facilitator superfamily. Proton-dependent oligopeptide transporter (POT/PTR) (TC 2.A.17) family.</text>
</comment>
<evidence type="ECO:0000256" key="4">
    <source>
        <dbReference type="ARBA" id="ARBA00022856"/>
    </source>
</evidence>
<reference evidence="8" key="1">
    <citation type="submission" date="2014-12" db="EMBL/GenBank/DDBJ databases">
        <title>Insight into the proteome of Arion vulgaris.</title>
        <authorList>
            <person name="Aradska J."/>
            <person name="Bulat T."/>
            <person name="Smidak R."/>
            <person name="Sarate P."/>
            <person name="Gangsoo J."/>
            <person name="Sialana F."/>
            <person name="Bilban M."/>
            <person name="Lubec G."/>
        </authorList>
    </citation>
    <scope>NUCLEOTIDE SEQUENCE</scope>
    <source>
        <tissue evidence="8">Skin</tissue>
    </source>
</reference>
<keyword evidence="4" id="KW-0813">Transport</keyword>
<keyword evidence="4" id="KW-0653">Protein transport</keyword>
<accession>A0A0B6Y5T0</accession>
<protein>
    <submittedName>
        <fullName evidence="8">Uncharacterized protein</fullName>
    </submittedName>
</protein>
<keyword evidence="5 7" id="KW-1133">Transmembrane helix</keyword>
<comment type="subcellular location">
    <subcellularLocation>
        <location evidence="1">Membrane</location>
        <topology evidence="1">Multi-pass membrane protein</topology>
    </subcellularLocation>
</comment>
<dbReference type="Pfam" id="PF00854">
    <property type="entry name" value="PTR2"/>
    <property type="match status" value="1"/>
</dbReference>
<dbReference type="GO" id="GO:0015833">
    <property type="term" value="P:peptide transport"/>
    <property type="evidence" value="ECO:0007669"/>
    <property type="project" value="UniProtKB-KW"/>
</dbReference>
<evidence type="ECO:0000256" key="7">
    <source>
        <dbReference type="SAM" id="Phobius"/>
    </source>
</evidence>
<dbReference type="InterPro" id="IPR036259">
    <property type="entry name" value="MFS_trans_sf"/>
</dbReference>
<dbReference type="Gene3D" id="1.20.1250.20">
    <property type="entry name" value="MFS general substrate transporter like domains"/>
    <property type="match status" value="1"/>
</dbReference>
<keyword evidence="4" id="KW-0571">Peptide transport</keyword>